<organism evidence="2 3">
    <name type="scientific">Ophiobolus disseminans</name>
    <dbReference type="NCBI Taxonomy" id="1469910"/>
    <lineage>
        <taxon>Eukaryota</taxon>
        <taxon>Fungi</taxon>
        <taxon>Dikarya</taxon>
        <taxon>Ascomycota</taxon>
        <taxon>Pezizomycotina</taxon>
        <taxon>Dothideomycetes</taxon>
        <taxon>Pleosporomycetidae</taxon>
        <taxon>Pleosporales</taxon>
        <taxon>Pleosporineae</taxon>
        <taxon>Phaeosphaeriaceae</taxon>
        <taxon>Ophiobolus</taxon>
    </lineage>
</organism>
<gene>
    <name evidence="2" type="ORF">CC86DRAFT_36205</name>
</gene>
<feature type="region of interest" description="Disordered" evidence="1">
    <location>
        <begin position="1"/>
        <end position="20"/>
    </location>
</feature>
<evidence type="ECO:0000313" key="3">
    <source>
        <dbReference type="Proteomes" id="UP000799424"/>
    </source>
</evidence>
<dbReference type="AlphaFoldDB" id="A0A6A6ZZD3"/>
<dbReference type="Proteomes" id="UP000799424">
    <property type="component" value="Unassembled WGS sequence"/>
</dbReference>
<keyword evidence="3" id="KW-1185">Reference proteome</keyword>
<protein>
    <submittedName>
        <fullName evidence="2">Uncharacterized protein</fullName>
    </submittedName>
</protein>
<accession>A0A6A6ZZD3</accession>
<dbReference type="EMBL" id="MU006227">
    <property type="protein sequence ID" value="KAF2825889.1"/>
    <property type="molecule type" value="Genomic_DNA"/>
</dbReference>
<feature type="compositionally biased region" description="Basic residues" evidence="1">
    <location>
        <begin position="7"/>
        <end position="17"/>
    </location>
</feature>
<sequence>MQAQLSCRRKRRPKKQKQSNDVRIVRSELAWIVKRLVMVQGSFYKSCSAVGSAHFVDLADMRQANVRQDNCADCSPYKQRTVRGPVTSCRAHWVGKTSRNAPATKVRKRGVAAQCGVQNDMQRKVECMCVQKRKKLHEQHAVFSVSGDVRDSPLSVICGRER</sequence>
<proteinExistence type="predicted"/>
<reference evidence="2" key="1">
    <citation type="journal article" date="2020" name="Stud. Mycol.">
        <title>101 Dothideomycetes genomes: a test case for predicting lifestyles and emergence of pathogens.</title>
        <authorList>
            <person name="Haridas S."/>
            <person name="Albert R."/>
            <person name="Binder M."/>
            <person name="Bloem J."/>
            <person name="Labutti K."/>
            <person name="Salamov A."/>
            <person name="Andreopoulos B."/>
            <person name="Baker S."/>
            <person name="Barry K."/>
            <person name="Bills G."/>
            <person name="Bluhm B."/>
            <person name="Cannon C."/>
            <person name="Castanera R."/>
            <person name="Culley D."/>
            <person name="Daum C."/>
            <person name="Ezra D."/>
            <person name="Gonzalez J."/>
            <person name="Henrissat B."/>
            <person name="Kuo A."/>
            <person name="Liang C."/>
            <person name="Lipzen A."/>
            <person name="Lutzoni F."/>
            <person name="Magnuson J."/>
            <person name="Mondo S."/>
            <person name="Nolan M."/>
            <person name="Ohm R."/>
            <person name="Pangilinan J."/>
            <person name="Park H.-J."/>
            <person name="Ramirez L."/>
            <person name="Alfaro M."/>
            <person name="Sun H."/>
            <person name="Tritt A."/>
            <person name="Yoshinaga Y."/>
            <person name="Zwiers L.-H."/>
            <person name="Turgeon B."/>
            <person name="Goodwin S."/>
            <person name="Spatafora J."/>
            <person name="Crous P."/>
            <person name="Grigoriev I."/>
        </authorList>
    </citation>
    <scope>NUCLEOTIDE SEQUENCE</scope>
    <source>
        <strain evidence="2">CBS 113818</strain>
    </source>
</reference>
<name>A0A6A6ZZD3_9PLEO</name>
<evidence type="ECO:0000313" key="2">
    <source>
        <dbReference type="EMBL" id="KAF2825889.1"/>
    </source>
</evidence>
<evidence type="ECO:0000256" key="1">
    <source>
        <dbReference type="SAM" id="MobiDB-lite"/>
    </source>
</evidence>